<reference evidence="2 3" key="2">
    <citation type="submission" date="2015-05" db="EMBL/GenBank/DDBJ databases">
        <title>Lifestyle Evolution in Cyanobacterial Symbionts of Sponges.</title>
        <authorList>
            <person name="Burgsdorf I."/>
            <person name="Slaby B.M."/>
            <person name="Handley K.M."/>
            <person name="Haber M."/>
            <person name="Blom J."/>
            <person name="Marshall C.W."/>
            <person name="Gilbert J.A."/>
            <person name="Hentschel U."/>
            <person name="Steindler L."/>
        </authorList>
    </citation>
    <scope>NUCLEOTIDE SEQUENCE [LARGE SCALE GENOMIC DNA]</scope>
    <source>
        <strain evidence="2">15L</strain>
    </source>
</reference>
<sequence length="103" mass="10986">MGTASPMGAPPRWVPSPMGALPMDVPHPHPHGQSHLVPHPPRAPLPMGGPTVGTHRAAIGSPPPWTSPVGERQPLPRWVPLPAGAIKIHVSQARLKRRYGQRA</sequence>
<reference evidence="2 3" key="1">
    <citation type="submission" date="2015-02" db="EMBL/GenBank/DDBJ databases">
        <authorList>
            <person name="Slaby B."/>
            <person name="Hentschel U."/>
        </authorList>
    </citation>
    <scope>NUCLEOTIDE SEQUENCE [LARGE SCALE GENOMIC DNA]</scope>
    <source>
        <strain evidence="2">15L</strain>
    </source>
</reference>
<gene>
    <name evidence="2" type="ORF">TQ37_04415</name>
</gene>
<evidence type="ECO:0000256" key="1">
    <source>
        <dbReference type="SAM" id="MobiDB-lite"/>
    </source>
</evidence>
<proteinExistence type="predicted"/>
<feature type="region of interest" description="Disordered" evidence="1">
    <location>
        <begin position="1"/>
        <end position="71"/>
    </location>
</feature>
<name>A0A0G8AVY6_9SYNE</name>
<accession>A0A0G8AVY6</accession>
<organism evidence="2 3">
    <name type="scientific">Candidatus Synechococcus spongiarum 15L</name>
    <dbReference type="NCBI Taxonomy" id="1608419"/>
    <lineage>
        <taxon>Bacteria</taxon>
        <taxon>Bacillati</taxon>
        <taxon>Cyanobacteriota</taxon>
        <taxon>Cyanophyceae</taxon>
        <taxon>Synechococcales</taxon>
        <taxon>Synechococcaceae</taxon>
        <taxon>Synechococcus</taxon>
    </lineage>
</organism>
<protein>
    <submittedName>
        <fullName evidence="2">Uncharacterized protein</fullName>
    </submittedName>
</protein>
<dbReference type="Proteomes" id="UP000035037">
    <property type="component" value="Unassembled WGS sequence"/>
</dbReference>
<evidence type="ECO:0000313" key="3">
    <source>
        <dbReference type="Proteomes" id="UP000035037"/>
    </source>
</evidence>
<evidence type="ECO:0000313" key="2">
    <source>
        <dbReference type="EMBL" id="KKZ13396.1"/>
    </source>
</evidence>
<dbReference type="EMBL" id="JYFQ01000090">
    <property type="protein sequence ID" value="KKZ13396.1"/>
    <property type="molecule type" value="Genomic_DNA"/>
</dbReference>
<dbReference type="AlphaFoldDB" id="A0A0G8AVY6"/>
<comment type="caution">
    <text evidence="2">The sequence shown here is derived from an EMBL/GenBank/DDBJ whole genome shotgun (WGS) entry which is preliminary data.</text>
</comment>